<evidence type="ECO:0000259" key="1">
    <source>
        <dbReference type="Pfam" id="PF14681"/>
    </source>
</evidence>
<dbReference type="InterPro" id="IPR029057">
    <property type="entry name" value="PRTase-like"/>
</dbReference>
<comment type="caution">
    <text evidence="2">The sequence shown here is derived from an EMBL/GenBank/DDBJ whole genome shotgun (WGS) entry which is preliminary data.</text>
</comment>
<dbReference type="Pfam" id="PF14681">
    <property type="entry name" value="UPRTase"/>
    <property type="match status" value="1"/>
</dbReference>
<sequence length="234" mass="26509">MAGIMAVDLVSPFNAVSEARSEDGGSHILSLNSPNMSTLSFAPYGALRSDLLRSTPASRLHSLIDRAFVHGFEETVITYMDGVYGIDEVALPLVYPLSTTFQIVSGCPLFLFSSLPSFHINNARRTRPSTLVPHESYPPFRLHPAPNGPDEDTSRGDFLFYSDRIIRLLAEEWLNHLPVMKRTVMMPTGTTYEGYYDYRARRIRRPRKQHFFHPVRVSLRPPFGLDRSRLPLSL</sequence>
<organism evidence="2 3">
    <name type="scientific">Armillaria luteobubalina</name>
    <dbReference type="NCBI Taxonomy" id="153913"/>
    <lineage>
        <taxon>Eukaryota</taxon>
        <taxon>Fungi</taxon>
        <taxon>Dikarya</taxon>
        <taxon>Basidiomycota</taxon>
        <taxon>Agaricomycotina</taxon>
        <taxon>Agaricomycetes</taxon>
        <taxon>Agaricomycetidae</taxon>
        <taxon>Agaricales</taxon>
        <taxon>Marasmiineae</taxon>
        <taxon>Physalacriaceae</taxon>
        <taxon>Armillaria</taxon>
    </lineage>
</organism>
<dbReference type="AlphaFoldDB" id="A0AA39PJP6"/>
<evidence type="ECO:0000313" key="3">
    <source>
        <dbReference type="Proteomes" id="UP001175228"/>
    </source>
</evidence>
<reference evidence="2" key="1">
    <citation type="submission" date="2023-06" db="EMBL/GenBank/DDBJ databases">
        <authorList>
            <consortium name="Lawrence Berkeley National Laboratory"/>
            <person name="Ahrendt S."/>
            <person name="Sahu N."/>
            <person name="Indic B."/>
            <person name="Wong-Bajracharya J."/>
            <person name="Merenyi Z."/>
            <person name="Ke H.-M."/>
            <person name="Monk M."/>
            <person name="Kocsube S."/>
            <person name="Drula E."/>
            <person name="Lipzen A."/>
            <person name="Balint B."/>
            <person name="Henrissat B."/>
            <person name="Andreopoulos B."/>
            <person name="Martin F.M."/>
            <person name="Harder C.B."/>
            <person name="Rigling D."/>
            <person name="Ford K.L."/>
            <person name="Foster G.D."/>
            <person name="Pangilinan J."/>
            <person name="Papanicolaou A."/>
            <person name="Barry K."/>
            <person name="LaButti K."/>
            <person name="Viragh M."/>
            <person name="Koriabine M."/>
            <person name="Yan M."/>
            <person name="Riley R."/>
            <person name="Champramary S."/>
            <person name="Plett K.L."/>
            <person name="Tsai I.J."/>
            <person name="Slot J."/>
            <person name="Sipos G."/>
            <person name="Plett J."/>
            <person name="Nagy L.G."/>
            <person name="Grigoriev I.V."/>
        </authorList>
    </citation>
    <scope>NUCLEOTIDE SEQUENCE</scope>
    <source>
        <strain evidence="2">HWK02</strain>
    </source>
</reference>
<name>A0AA39PJP6_9AGAR</name>
<gene>
    <name evidence="2" type="ORF">EDD18DRAFT_1361010</name>
</gene>
<keyword evidence="3" id="KW-1185">Reference proteome</keyword>
<dbReference type="EMBL" id="JAUEPU010000050">
    <property type="protein sequence ID" value="KAK0485542.1"/>
    <property type="molecule type" value="Genomic_DNA"/>
</dbReference>
<evidence type="ECO:0000313" key="2">
    <source>
        <dbReference type="EMBL" id="KAK0485542.1"/>
    </source>
</evidence>
<accession>A0AA39PJP6</accession>
<protein>
    <recommendedName>
        <fullName evidence="1">Phosphoribosyltransferase domain-containing protein</fullName>
    </recommendedName>
</protein>
<proteinExistence type="predicted"/>
<dbReference type="Proteomes" id="UP001175228">
    <property type="component" value="Unassembled WGS sequence"/>
</dbReference>
<dbReference type="InterPro" id="IPR000836">
    <property type="entry name" value="PRTase_dom"/>
</dbReference>
<dbReference type="Gene3D" id="3.40.50.2020">
    <property type="match status" value="1"/>
</dbReference>
<dbReference type="SUPFAM" id="SSF53271">
    <property type="entry name" value="PRTase-like"/>
    <property type="match status" value="1"/>
</dbReference>
<feature type="domain" description="Phosphoribosyltransferase" evidence="1">
    <location>
        <begin position="150"/>
        <end position="195"/>
    </location>
</feature>